<keyword evidence="3" id="KW-1185">Reference proteome</keyword>
<dbReference type="OrthoDB" id="241638at2759"/>
<dbReference type="EMBL" id="AUPL01005927">
    <property type="protein sequence ID" value="ESL06401.1"/>
    <property type="molecule type" value="Genomic_DNA"/>
</dbReference>
<reference evidence="2 3" key="1">
    <citation type="submission" date="2013-07" db="EMBL/GenBank/DDBJ databases">
        <authorList>
            <person name="Stoco P.H."/>
            <person name="Wagner G."/>
            <person name="Gerber A."/>
            <person name="Zaha A."/>
            <person name="Thompson C."/>
            <person name="Bartholomeu D.C."/>
            <person name="Luckemeyer D.D."/>
            <person name="Bahia D."/>
            <person name="Loreto E."/>
            <person name="Prestes E.B."/>
            <person name="Lima F.M."/>
            <person name="Rodrigues-Luiz G."/>
            <person name="Vallejo G.A."/>
            <person name="Filho J.F."/>
            <person name="Monteiro K.M."/>
            <person name="Tyler K.M."/>
            <person name="de Almeida L.G."/>
            <person name="Ortiz M.F."/>
            <person name="Siervo M.A."/>
            <person name="de Moraes M.H."/>
            <person name="Cunha O.L."/>
            <person name="Mendonca-Neto R."/>
            <person name="Silva R."/>
            <person name="Teixeira S.M."/>
            <person name="Murta S.M."/>
            <person name="Sincero T.C."/>
            <person name="Mendes T.A."/>
            <person name="Urmenyi T.P."/>
            <person name="Silva V.G."/>
            <person name="da Rocha W.D."/>
            <person name="Andersson B."/>
            <person name="Romanha A.J."/>
            <person name="Steindel M."/>
            <person name="de Vasconcelos A.T."/>
            <person name="Grisard E.C."/>
        </authorList>
    </citation>
    <scope>NUCLEOTIDE SEQUENCE [LARGE SCALE GENOMIC DNA]</scope>
    <source>
        <strain evidence="2 3">SC58</strain>
    </source>
</reference>
<comment type="caution">
    <text evidence="2">The sequence shown here is derived from an EMBL/GenBank/DDBJ whole genome shotgun (WGS) entry which is preliminary data.</text>
</comment>
<evidence type="ECO:0000313" key="2">
    <source>
        <dbReference type="EMBL" id="ESL06401.1"/>
    </source>
</evidence>
<protein>
    <submittedName>
        <fullName evidence="2">Uncharacterized protein</fullName>
    </submittedName>
</protein>
<name>A0A061IWX4_TRYRA</name>
<gene>
    <name evidence="2" type="ORF">TRSC58_05927</name>
</gene>
<dbReference type="Proteomes" id="UP000031737">
    <property type="component" value="Unassembled WGS sequence"/>
</dbReference>
<organism evidence="2 3">
    <name type="scientific">Trypanosoma rangeli SC58</name>
    <dbReference type="NCBI Taxonomy" id="429131"/>
    <lineage>
        <taxon>Eukaryota</taxon>
        <taxon>Discoba</taxon>
        <taxon>Euglenozoa</taxon>
        <taxon>Kinetoplastea</taxon>
        <taxon>Metakinetoplastina</taxon>
        <taxon>Trypanosomatida</taxon>
        <taxon>Trypanosomatidae</taxon>
        <taxon>Trypanosoma</taxon>
        <taxon>Herpetosoma</taxon>
    </lineage>
</organism>
<proteinExistence type="predicted"/>
<feature type="compositionally biased region" description="Basic and acidic residues" evidence="1">
    <location>
        <begin position="219"/>
        <end position="236"/>
    </location>
</feature>
<dbReference type="AlphaFoldDB" id="A0A061IWX4"/>
<dbReference type="VEuPathDB" id="TriTrypDB:TRSC58_05927"/>
<feature type="region of interest" description="Disordered" evidence="1">
    <location>
        <begin position="216"/>
        <end position="236"/>
    </location>
</feature>
<accession>A0A061IWX4</accession>
<evidence type="ECO:0000256" key="1">
    <source>
        <dbReference type="SAM" id="MobiDB-lite"/>
    </source>
</evidence>
<evidence type="ECO:0000313" key="3">
    <source>
        <dbReference type="Proteomes" id="UP000031737"/>
    </source>
</evidence>
<sequence>MFGSTSMSVGPSDSRLGGLTQSFLRDYRASTVASKRGFVANAETLSPYPDGVCVRVARCCRPNPTLLGTTTSAAYQARAKPHFISQGMGFPSGYEQPRPLRSGGGGSVAGYLPPGRASGRLNDPGYWSVVYISGTGEELGAIKLPDLCRRGPLTFERAVGAIEEGAAFLGLRVSYITYFDKDFGAYTLLTHRTVSKCIGRFRVVVTSSSEVADESPTAKVEDKAKKDGVPSLHSETEKATVKAFPEQMTGFFQASNAPSPTSKAVNAAGVSVPEEWLAEPGLLFLAETTEREMITADEVSWRLIIQARENTRITFWPRGCLW</sequence>